<evidence type="ECO:0000313" key="2">
    <source>
        <dbReference type="WBParaSite" id="L893_g28034.t1"/>
    </source>
</evidence>
<reference evidence="2" key="1">
    <citation type="submission" date="2016-11" db="UniProtKB">
        <authorList>
            <consortium name="WormBaseParasite"/>
        </authorList>
    </citation>
    <scope>IDENTIFICATION</scope>
</reference>
<dbReference type="WBParaSite" id="L893_g28034.t1">
    <property type="protein sequence ID" value="L893_g28034.t1"/>
    <property type="gene ID" value="L893_g28034"/>
</dbReference>
<evidence type="ECO:0000313" key="1">
    <source>
        <dbReference type="Proteomes" id="UP000095287"/>
    </source>
</evidence>
<keyword evidence="1" id="KW-1185">Reference proteome</keyword>
<sequence>MYRISKFVVNNVVQSWFITTEYSIDFESLGLFSRAPLISSRVSRALVVVGHVPLDRLHLLHAFIRVRGRPKQRSFAVCANKLCFRPQIPDRSSVPPLLVASNARGLRRSFISCFWDSRRSWLQWLSWQVSAAGASSPADQ</sequence>
<dbReference type="Proteomes" id="UP000095287">
    <property type="component" value="Unplaced"/>
</dbReference>
<dbReference type="AlphaFoldDB" id="A0A1I7ZMX7"/>
<accession>A0A1I7ZMX7</accession>
<name>A0A1I7ZMX7_9BILA</name>
<proteinExistence type="predicted"/>
<organism evidence="1 2">
    <name type="scientific">Steinernema glaseri</name>
    <dbReference type="NCBI Taxonomy" id="37863"/>
    <lineage>
        <taxon>Eukaryota</taxon>
        <taxon>Metazoa</taxon>
        <taxon>Ecdysozoa</taxon>
        <taxon>Nematoda</taxon>
        <taxon>Chromadorea</taxon>
        <taxon>Rhabditida</taxon>
        <taxon>Tylenchina</taxon>
        <taxon>Panagrolaimomorpha</taxon>
        <taxon>Strongyloidoidea</taxon>
        <taxon>Steinernematidae</taxon>
        <taxon>Steinernema</taxon>
    </lineage>
</organism>
<protein>
    <submittedName>
        <fullName evidence="2">Uncharacterized protein</fullName>
    </submittedName>
</protein>